<evidence type="ECO:0008006" key="4">
    <source>
        <dbReference type="Google" id="ProtNLM"/>
    </source>
</evidence>
<dbReference type="RefSeq" id="WP_110042636.1">
    <property type="nucleotide sequence ID" value="NZ_CP054612.1"/>
</dbReference>
<feature type="region of interest" description="Disordered" evidence="1">
    <location>
        <begin position="64"/>
        <end position="89"/>
    </location>
</feature>
<dbReference type="AlphaFoldDB" id="A0A2V2YYH0"/>
<dbReference type="EMBL" id="QGTQ01000002">
    <property type="protein sequence ID" value="PWW07394.1"/>
    <property type="molecule type" value="Genomic_DNA"/>
</dbReference>
<reference evidence="2 3" key="1">
    <citation type="submission" date="2018-05" db="EMBL/GenBank/DDBJ databases">
        <title>Genomic Encyclopedia of Type Strains, Phase III (KMG-III): the genomes of soil and plant-associated and newly described type strains.</title>
        <authorList>
            <person name="Whitman W."/>
        </authorList>
    </citation>
    <scope>NUCLEOTIDE SEQUENCE [LARGE SCALE GENOMIC DNA]</scope>
    <source>
        <strain evidence="2 3">CECT 5696</strain>
    </source>
</reference>
<evidence type="ECO:0000313" key="3">
    <source>
        <dbReference type="Proteomes" id="UP000246635"/>
    </source>
</evidence>
<keyword evidence="3" id="KW-1185">Reference proteome</keyword>
<organism evidence="2 3">
    <name type="scientific">Paenibacillus cellulosilyticus</name>
    <dbReference type="NCBI Taxonomy" id="375489"/>
    <lineage>
        <taxon>Bacteria</taxon>
        <taxon>Bacillati</taxon>
        <taxon>Bacillota</taxon>
        <taxon>Bacilli</taxon>
        <taxon>Bacillales</taxon>
        <taxon>Paenibacillaceae</taxon>
        <taxon>Paenibacillus</taxon>
    </lineage>
</organism>
<dbReference type="OrthoDB" id="2376226at2"/>
<sequence>MNRNNDEKYTDFAAVESYRNELTSEEFPDGPYGADLEAESLGKSKPWRLEQRSINPYGYENRSLHAGMERGYPGDYKQRHSIPEVQDEP</sequence>
<protein>
    <recommendedName>
        <fullName evidence="4">Cytosolic protein</fullName>
    </recommendedName>
</protein>
<evidence type="ECO:0000256" key="1">
    <source>
        <dbReference type="SAM" id="MobiDB-lite"/>
    </source>
</evidence>
<accession>A0A2V2YYH0</accession>
<evidence type="ECO:0000313" key="2">
    <source>
        <dbReference type="EMBL" id="PWW07394.1"/>
    </source>
</evidence>
<gene>
    <name evidence="2" type="ORF">DFQ01_102287</name>
</gene>
<proteinExistence type="predicted"/>
<dbReference type="Proteomes" id="UP000246635">
    <property type="component" value="Unassembled WGS sequence"/>
</dbReference>
<name>A0A2V2YYH0_9BACL</name>
<comment type="caution">
    <text evidence="2">The sequence shown here is derived from an EMBL/GenBank/DDBJ whole genome shotgun (WGS) entry which is preliminary data.</text>
</comment>